<keyword evidence="1" id="KW-0812">Transmembrane</keyword>
<reference evidence="2" key="2">
    <citation type="submission" date="2025-09" db="UniProtKB">
        <authorList>
            <consortium name="Ensembl"/>
        </authorList>
    </citation>
    <scope>IDENTIFICATION</scope>
</reference>
<keyword evidence="1" id="KW-1133">Transmembrane helix</keyword>
<keyword evidence="3" id="KW-1185">Reference proteome</keyword>
<accession>A0A8C9QRV2</accession>
<dbReference type="Ensembl" id="ENSSDAT00000031059.1">
    <property type="protein sequence ID" value="ENSSDAP00000027176.1"/>
    <property type="gene ID" value="ENSSDAG00000024614.1"/>
</dbReference>
<name>A0A8C9QRV2_SPEDA</name>
<dbReference type="Proteomes" id="UP000694422">
    <property type="component" value="Unplaced"/>
</dbReference>
<proteinExistence type="predicted"/>
<reference evidence="2" key="1">
    <citation type="submission" date="2025-08" db="UniProtKB">
        <authorList>
            <consortium name="Ensembl"/>
        </authorList>
    </citation>
    <scope>IDENTIFICATION</scope>
</reference>
<organism evidence="2 3">
    <name type="scientific">Spermophilus dauricus</name>
    <name type="common">Daurian ground squirrel</name>
    <dbReference type="NCBI Taxonomy" id="99837"/>
    <lineage>
        <taxon>Eukaryota</taxon>
        <taxon>Metazoa</taxon>
        <taxon>Chordata</taxon>
        <taxon>Craniata</taxon>
        <taxon>Vertebrata</taxon>
        <taxon>Euteleostomi</taxon>
        <taxon>Mammalia</taxon>
        <taxon>Eutheria</taxon>
        <taxon>Euarchontoglires</taxon>
        <taxon>Glires</taxon>
        <taxon>Rodentia</taxon>
        <taxon>Sciuromorpha</taxon>
        <taxon>Sciuridae</taxon>
        <taxon>Xerinae</taxon>
        <taxon>Marmotini</taxon>
        <taxon>Spermophilus</taxon>
    </lineage>
</organism>
<keyword evidence="1" id="KW-0472">Membrane</keyword>
<dbReference type="AlphaFoldDB" id="A0A8C9QRV2"/>
<evidence type="ECO:0000256" key="1">
    <source>
        <dbReference type="SAM" id="Phobius"/>
    </source>
</evidence>
<feature type="transmembrane region" description="Helical" evidence="1">
    <location>
        <begin position="21"/>
        <end position="44"/>
    </location>
</feature>
<evidence type="ECO:0000313" key="2">
    <source>
        <dbReference type="Ensembl" id="ENSSDAP00000027176.1"/>
    </source>
</evidence>
<evidence type="ECO:0000313" key="3">
    <source>
        <dbReference type="Proteomes" id="UP000694422"/>
    </source>
</evidence>
<dbReference type="PROSITE" id="PS51257">
    <property type="entry name" value="PROKAR_LIPOPROTEIN"/>
    <property type="match status" value="1"/>
</dbReference>
<protein>
    <submittedName>
        <fullName evidence="2">C-type lectin domain containing 6A</fullName>
    </submittedName>
</protein>
<sequence length="89" mass="10114">MIQERQAQEKRICWSLRLWSIALISIVLLSACFIVSCVVTYHFASNKYDKRLSVLHTYHSNLICFSEGTTVADSGTKMSPIFLQSSVLQ</sequence>